<dbReference type="PANTHER" id="PTHR47966:SF51">
    <property type="entry name" value="BETA-SITE APP-CLEAVING ENZYME, ISOFORM A-RELATED"/>
    <property type="match status" value="1"/>
</dbReference>
<keyword evidence="5" id="KW-0732">Signal</keyword>
<accession>A0A2G8S4K3</accession>
<comment type="caution">
    <text evidence="7">The sequence shown here is derived from an EMBL/GenBank/DDBJ whole genome shotgun (WGS) entry which is preliminary data.</text>
</comment>
<organism evidence="7 8">
    <name type="scientific">Ganoderma sinense ZZ0214-1</name>
    <dbReference type="NCBI Taxonomy" id="1077348"/>
    <lineage>
        <taxon>Eukaryota</taxon>
        <taxon>Fungi</taxon>
        <taxon>Dikarya</taxon>
        <taxon>Basidiomycota</taxon>
        <taxon>Agaricomycotina</taxon>
        <taxon>Agaricomycetes</taxon>
        <taxon>Polyporales</taxon>
        <taxon>Polyporaceae</taxon>
        <taxon>Ganoderma</taxon>
    </lineage>
</organism>
<dbReference type="Gene3D" id="2.40.70.10">
    <property type="entry name" value="Acid Proteases"/>
    <property type="match status" value="2"/>
</dbReference>
<dbReference type="OrthoDB" id="660550at2759"/>
<sequence length="416" mass="44260">MLPSLRLTSALLLSLALSVSAGVTTHNTSPVTLALTKQFNLTGASKMLEIDQARAKALKTRSKASTSQARHAVPASFPLTNPVMYYSTPVGIGSPPKTYQLIVDTGSSNTWVGAQRSKSALPRSSKPTGDTVELEYGSSRFVGTEYKDTFHVGDMPIANQGFGEALFTKGFNNLGADGILGMGPTGLTCDTLFPSTSKCVPTVTDSAFAQNVIDAREVGMSFVPAMTPGDTNGELTLGGTDPSKIDGALTYVPITTTSPASRYVGFEQAVAYGDADNVILTKTAGITDTGTSMVLLATDAFEQYKTQTGAVMDNKTGLLRVTPEQFGRMRSLVFTIGQTPFDFTPNAQAWPRQLNKAIGGSPDFVYLMVGDLGSKSGGGLDFINGMAFLERFYQVYDSTNNRVGFAPTYYTYSLIN</sequence>
<evidence type="ECO:0000256" key="5">
    <source>
        <dbReference type="SAM" id="SignalP"/>
    </source>
</evidence>
<dbReference type="EMBL" id="AYKW01000023">
    <property type="protein sequence ID" value="PIL28664.1"/>
    <property type="molecule type" value="Genomic_DNA"/>
</dbReference>
<dbReference type="PRINTS" id="PR00792">
    <property type="entry name" value="PEPSIN"/>
</dbReference>
<proteinExistence type="inferred from homology"/>
<dbReference type="InterPro" id="IPR001969">
    <property type="entry name" value="Aspartic_peptidase_AS"/>
</dbReference>
<name>A0A2G8S4K3_9APHY</name>
<dbReference type="InterPro" id="IPR021109">
    <property type="entry name" value="Peptidase_aspartic_dom_sf"/>
</dbReference>
<dbReference type="GO" id="GO:0006508">
    <property type="term" value="P:proteolysis"/>
    <property type="evidence" value="ECO:0007669"/>
    <property type="project" value="UniProtKB-KW"/>
</dbReference>
<evidence type="ECO:0000313" key="8">
    <source>
        <dbReference type="Proteomes" id="UP000230002"/>
    </source>
</evidence>
<reference evidence="7 8" key="1">
    <citation type="journal article" date="2015" name="Sci. Rep.">
        <title>Chromosome-level genome map provides insights into diverse defense mechanisms in the medicinal fungus Ganoderma sinense.</title>
        <authorList>
            <person name="Zhu Y."/>
            <person name="Xu J."/>
            <person name="Sun C."/>
            <person name="Zhou S."/>
            <person name="Xu H."/>
            <person name="Nelson D.R."/>
            <person name="Qian J."/>
            <person name="Song J."/>
            <person name="Luo H."/>
            <person name="Xiang L."/>
            <person name="Li Y."/>
            <person name="Xu Z."/>
            <person name="Ji A."/>
            <person name="Wang L."/>
            <person name="Lu S."/>
            <person name="Hayward A."/>
            <person name="Sun W."/>
            <person name="Li X."/>
            <person name="Schwartz D.C."/>
            <person name="Wang Y."/>
            <person name="Chen S."/>
        </authorList>
    </citation>
    <scope>NUCLEOTIDE SEQUENCE [LARGE SCALE GENOMIC DNA]</scope>
    <source>
        <strain evidence="7 8">ZZ0214-1</strain>
    </source>
</reference>
<feature type="signal peptide" evidence="5">
    <location>
        <begin position="1"/>
        <end position="21"/>
    </location>
</feature>
<evidence type="ECO:0000256" key="3">
    <source>
        <dbReference type="PIRSR" id="PIRSR601461-1"/>
    </source>
</evidence>
<evidence type="ECO:0000256" key="4">
    <source>
        <dbReference type="RuleBase" id="RU000454"/>
    </source>
</evidence>
<gene>
    <name evidence="7" type="ORF">GSI_08708</name>
</gene>
<dbReference type="InterPro" id="IPR034164">
    <property type="entry name" value="Pepsin-like_dom"/>
</dbReference>
<evidence type="ECO:0000256" key="2">
    <source>
        <dbReference type="ARBA" id="ARBA00022750"/>
    </source>
</evidence>
<feature type="chain" id="PRO_5013815947" evidence="5">
    <location>
        <begin position="22"/>
        <end position="416"/>
    </location>
</feature>
<dbReference type="CDD" id="cd05471">
    <property type="entry name" value="pepsin_like"/>
    <property type="match status" value="1"/>
</dbReference>
<dbReference type="Proteomes" id="UP000230002">
    <property type="component" value="Unassembled WGS sequence"/>
</dbReference>
<dbReference type="SUPFAM" id="SSF50630">
    <property type="entry name" value="Acid proteases"/>
    <property type="match status" value="1"/>
</dbReference>
<dbReference type="InterPro" id="IPR033121">
    <property type="entry name" value="PEPTIDASE_A1"/>
</dbReference>
<comment type="similarity">
    <text evidence="1 4">Belongs to the peptidase A1 family.</text>
</comment>
<dbReference type="PROSITE" id="PS51767">
    <property type="entry name" value="PEPTIDASE_A1"/>
    <property type="match status" value="1"/>
</dbReference>
<keyword evidence="4" id="KW-0645">Protease</keyword>
<dbReference type="GO" id="GO:0004190">
    <property type="term" value="F:aspartic-type endopeptidase activity"/>
    <property type="evidence" value="ECO:0007669"/>
    <property type="project" value="UniProtKB-KW"/>
</dbReference>
<dbReference type="PROSITE" id="PS00141">
    <property type="entry name" value="ASP_PROTEASE"/>
    <property type="match status" value="1"/>
</dbReference>
<feature type="domain" description="Peptidase A1" evidence="6">
    <location>
        <begin position="86"/>
        <end position="406"/>
    </location>
</feature>
<keyword evidence="8" id="KW-1185">Reference proteome</keyword>
<dbReference type="InterPro" id="IPR001461">
    <property type="entry name" value="Aspartic_peptidase_A1"/>
</dbReference>
<protein>
    <submittedName>
        <fullName evidence="7">Transporter</fullName>
    </submittedName>
</protein>
<dbReference type="PANTHER" id="PTHR47966">
    <property type="entry name" value="BETA-SITE APP-CLEAVING ENZYME, ISOFORM A-RELATED"/>
    <property type="match status" value="1"/>
</dbReference>
<feature type="active site" evidence="3">
    <location>
        <position position="104"/>
    </location>
</feature>
<dbReference type="Pfam" id="PF00026">
    <property type="entry name" value="Asp"/>
    <property type="match status" value="1"/>
</dbReference>
<dbReference type="STRING" id="1077348.A0A2G8S4K3"/>
<evidence type="ECO:0000313" key="7">
    <source>
        <dbReference type="EMBL" id="PIL28664.1"/>
    </source>
</evidence>
<keyword evidence="2 4" id="KW-0064">Aspartyl protease</keyword>
<feature type="active site" evidence="3">
    <location>
        <position position="288"/>
    </location>
</feature>
<dbReference type="AlphaFoldDB" id="A0A2G8S4K3"/>
<evidence type="ECO:0000256" key="1">
    <source>
        <dbReference type="ARBA" id="ARBA00007447"/>
    </source>
</evidence>
<evidence type="ECO:0000259" key="6">
    <source>
        <dbReference type="PROSITE" id="PS51767"/>
    </source>
</evidence>
<keyword evidence="4" id="KW-0378">Hydrolase</keyword>